<dbReference type="STRING" id="1245528.M3J5I7"/>
<dbReference type="OMA" id="GHKEVED"/>
<dbReference type="InterPro" id="IPR008594">
    <property type="entry name" value="DcpS/DCS2"/>
</dbReference>
<evidence type="ECO:0000313" key="3">
    <source>
        <dbReference type="Proteomes" id="UP000011777"/>
    </source>
</evidence>
<dbReference type="AlphaFoldDB" id="M3J5I7"/>
<name>M3J5I7_CANMX</name>
<dbReference type="eggNOG" id="KOG3969">
    <property type="taxonomic scope" value="Eukaryota"/>
</dbReference>
<dbReference type="GO" id="GO:0000932">
    <property type="term" value="C:P-body"/>
    <property type="evidence" value="ECO:0007669"/>
    <property type="project" value="TreeGrafter"/>
</dbReference>
<dbReference type="HOGENOM" id="CLU_041045_0_1_1"/>
<comment type="caution">
    <text evidence="2">The sequence shown here is derived from an EMBL/GenBank/DDBJ whole genome shotgun (WGS) entry which is preliminary data.</text>
</comment>
<dbReference type="GO" id="GO:0016787">
    <property type="term" value="F:hydrolase activity"/>
    <property type="evidence" value="ECO:0007669"/>
    <property type="project" value="InterPro"/>
</dbReference>
<dbReference type="Pfam" id="PF11969">
    <property type="entry name" value="DcpS_C"/>
    <property type="match status" value="1"/>
</dbReference>
<accession>M3J5I7</accession>
<sequence>MSINELINKFEFTRLLRSDTQTKTISILGKINDQDAIVTIEKSQFNTDDLTLKNLITDISLINSNDVYYWSKANLFQDLLSVPGAKLNLIFPATETHIRKYDDQKLHYIRETPEMYEKYVVPYIQSMKGDRLKWVYNILFEGKESETFIHHDKSPTDGFVLLPDMKWDGTTLETLYLCCIVNRLDISSM</sequence>
<evidence type="ECO:0000256" key="1">
    <source>
        <dbReference type="ARBA" id="ARBA00010208"/>
    </source>
</evidence>
<protein>
    <submittedName>
        <fullName evidence="2">Uncharacterized protein</fullName>
    </submittedName>
</protein>
<dbReference type="PANTHER" id="PTHR12978">
    <property type="entry name" value="HISTIDINE TRIAD HIT PROTEIN MEMBER"/>
    <property type="match status" value="1"/>
</dbReference>
<evidence type="ECO:0000313" key="2">
    <source>
        <dbReference type="EMBL" id="EMG47323.1"/>
    </source>
</evidence>
<proteinExistence type="inferred from homology"/>
<keyword evidence="3" id="KW-1185">Reference proteome</keyword>
<reference evidence="2 3" key="1">
    <citation type="submission" date="2013-02" db="EMBL/GenBank/DDBJ databases">
        <title>Genome sequence of Candida maltosa Xu316, a potential industrial strain for xylitol and ethanol production.</title>
        <authorList>
            <person name="Yu J."/>
            <person name="Wang Q."/>
            <person name="Geng X."/>
            <person name="Bao W."/>
            <person name="He P."/>
            <person name="Cai J."/>
        </authorList>
    </citation>
    <scope>NUCLEOTIDE SEQUENCE [LARGE SCALE GENOMIC DNA]</scope>
    <source>
        <strain evidence="3">Xu316</strain>
    </source>
</reference>
<dbReference type="InterPro" id="IPR011145">
    <property type="entry name" value="Scavenger_mRNA_decap_enz_N"/>
</dbReference>
<dbReference type="InterPro" id="IPR036265">
    <property type="entry name" value="HIT-like_sf"/>
</dbReference>
<dbReference type="GO" id="GO:0000340">
    <property type="term" value="F:RNA 7-methylguanosine cap binding"/>
    <property type="evidence" value="ECO:0007669"/>
    <property type="project" value="TreeGrafter"/>
</dbReference>
<dbReference type="Gene3D" id="3.30.428.10">
    <property type="entry name" value="HIT-like"/>
    <property type="match status" value="1"/>
</dbReference>
<dbReference type="Pfam" id="PF05652">
    <property type="entry name" value="DcpS"/>
    <property type="match status" value="1"/>
</dbReference>
<dbReference type="EMBL" id="AOGT01001621">
    <property type="protein sequence ID" value="EMG47323.1"/>
    <property type="molecule type" value="Genomic_DNA"/>
</dbReference>
<dbReference type="OrthoDB" id="10264956at2759"/>
<dbReference type="GO" id="GO:0000290">
    <property type="term" value="P:deadenylation-dependent decapping of nuclear-transcribed mRNA"/>
    <property type="evidence" value="ECO:0007669"/>
    <property type="project" value="InterPro"/>
</dbReference>
<dbReference type="Proteomes" id="UP000011777">
    <property type="component" value="Unassembled WGS sequence"/>
</dbReference>
<dbReference type="Gene3D" id="3.30.200.40">
    <property type="entry name" value="Scavenger mRNA decapping enzyme, N-terminal domain"/>
    <property type="match status" value="1"/>
</dbReference>
<dbReference type="SUPFAM" id="SSF54197">
    <property type="entry name" value="HIT-like"/>
    <property type="match status" value="1"/>
</dbReference>
<gene>
    <name evidence="2" type="ORF">G210_2369</name>
</gene>
<dbReference type="SUPFAM" id="SSF102860">
    <property type="entry name" value="mRNA decapping enzyme DcpS N-terminal domain"/>
    <property type="match status" value="1"/>
</dbReference>
<comment type="similarity">
    <text evidence="1">Belongs to the HIT family.</text>
</comment>
<organism evidence="2 3">
    <name type="scientific">Candida maltosa (strain Xu316)</name>
    <name type="common">Yeast</name>
    <dbReference type="NCBI Taxonomy" id="1245528"/>
    <lineage>
        <taxon>Eukaryota</taxon>
        <taxon>Fungi</taxon>
        <taxon>Dikarya</taxon>
        <taxon>Ascomycota</taxon>
        <taxon>Saccharomycotina</taxon>
        <taxon>Pichiomycetes</taxon>
        <taxon>Debaryomycetaceae</taxon>
        <taxon>Candida/Lodderomyces clade</taxon>
        <taxon>Candida</taxon>
    </lineage>
</organism>
<dbReference type="GO" id="GO:0005634">
    <property type="term" value="C:nucleus"/>
    <property type="evidence" value="ECO:0007669"/>
    <property type="project" value="TreeGrafter"/>
</dbReference>
<dbReference type="PANTHER" id="PTHR12978:SF0">
    <property type="entry name" value="M7GPPPX DIPHOSPHATASE"/>
    <property type="match status" value="1"/>
</dbReference>